<dbReference type="EMBL" id="QKTX01000024">
    <property type="protein sequence ID" value="PZV76680.1"/>
    <property type="molecule type" value="Genomic_DNA"/>
</dbReference>
<accession>A0A326RKL3</accession>
<dbReference type="Proteomes" id="UP000248917">
    <property type="component" value="Unassembled WGS sequence"/>
</dbReference>
<reference evidence="2 3" key="1">
    <citation type="submission" date="2018-06" db="EMBL/GenBank/DDBJ databases">
        <title>Genomic Encyclopedia of Archaeal and Bacterial Type Strains, Phase II (KMG-II): from individual species to whole genera.</title>
        <authorList>
            <person name="Goeker M."/>
        </authorList>
    </citation>
    <scope>NUCLEOTIDE SEQUENCE [LARGE SCALE GENOMIC DNA]</scope>
    <source>
        <strain evidence="2 3">T4</strain>
    </source>
</reference>
<keyword evidence="3" id="KW-1185">Reference proteome</keyword>
<name>A0A326RKL3_9BACT</name>
<protein>
    <submittedName>
        <fullName evidence="2">Uncharacterized protein</fullName>
    </submittedName>
</protein>
<feature type="region of interest" description="Disordered" evidence="1">
    <location>
        <begin position="27"/>
        <end position="53"/>
    </location>
</feature>
<proteinExistence type="predicted"/>
<gene>
    <name evidence="2" type="ORF">CLV31_1245</name>
</gene>
<evidence type="ECO:0000313" key="3">
    <source>
        <dbReference type="Proteomes" id="UP000248917"/>
    </source>
</evidence>
<sequence>MEKRHGGMGVGQRGSLGVWDLGGCPVVERSSPASGKAGQPLSAVSCDTQSGEK</sequence>
<dbReference type="AlphaFoldDB" id="A0A326RKL3"/>
<organism evidence="2 3">
    <name type="scientific">Algoriphagus aquaeductus</name>
    <dbReference type="NCBI Taxonomy" id="475299"/>
    <lineage>
        <taxon>Bacteria</taxon>
        <taxon>Pseudomonadati</taxon>
        <taxon>Bacteroidota</taxon>
        <taxon>Cytophagia</taxon>
        <taxon>Cytophagales</taxon>
        <taxon>Cyclobacteriaceae</taxon>
        <taxon>Algoriphagus</taxon>
    </lineage>
</organism>
<comment type="caution">
    <text evidence="2">The sequence shown here is derived from an EMBL/GenBank/DDBJ whole genome shotgun (WGS) entry which is preliminary data.</text>
</comment>
<evidence type="ECO:0000313" key="2">
    <source>
        <dbReference type="EMBL" id="PZV76680.1"/>
    </source>
</evidence>
<evidence type="ECO:0000256" key="1">
    <source>
        <dbReference type="SAM" id="MobiDB-lite"/>
    </source>
</evidence>